<dbReference type="InterPro" id="IPR006311">
    <property type="entry name" value="TAT_signal"/>
</dbReference>
<keyword evidence="3" id="KW-1185">Reference proteome</keyword>
<feature type="domain" description="SsuA/THI5-like" evidence="1">
    <location>
        <begin position="57"/>
        <end position="268"/>
    </location>
</feature>
<dbReference type="PANTHER" id="PTHR31528">
    <property type="entry name" value="4-AMINO-5-HYDROXYMETHYL-2-METHYLPYRIMIDINE PHOSPHATE SYNTHASE THI11-RELATED"/>
    <property type="match status" value="1"/>
</dbReference>
<dbReference type="Pfam" id="PF09084">
    <property type="entry name" value="NMT1"/>
    <property type="match status" value="1"/>
</dbReference>
<dbReference type="SUPFAM" id="SSF53850">
    <property type="entry name" value="Periplasmic binding protein-like II"/>
    <property type="match status" value="1"/>
</dbReference>
<reference evidence="2 3" key="1">
    <citation type="submission" date="2016-11" db="EMBL/GenBank/DDBJ databases">
        <authorList>
            <person name="Jaros S."/>
            <person name="Januszkiewicz K."/>
            <person name="Wedrychowicz H."/>
        </authorList>
    </citation>
    <scope>NUCLEOTIDE SEQUENCE [LARGE SCALE GENOMIC DNA]</scope>
    <source>
        <strain evidence="2 3">DSM 14916</strain>
    </source>
</reference>
<dbReference type="EMBL" id="FQZF01000007">
    <property type="protein sequence ID" value="SHI97805.1"/>
    <property type="molecule type" value="Genomic_DNA"/>
</dbReference>
<dbReference type="STRING" id="198092.SAMN02745194_01471"/>
<organism evidence="2 3">
    <name type="scientific">Muricoccus roseus</name>
    <dbReference type="NCBI Taxonomy" id="198092"/>
    <lineage>
        <taxon>Bacteria</taxon>
        <taxon>Pseudomonadati</taxon>
        <taxon>Pseudomonadota</taxon>
        <taxon>Alphaproteobacteria</taxon>
        <taxon>Acetobacterales</taxon>
        <taxon>Roseomonadaceae</taxon>
        <taxon>Muricoccus</taxon>
    </lineage>
</organism>
<evidence type="ECO:0000313" key="2">
    <source>
        <dbReference type="EMBL" id="SHI97805.1"/>
    </source>
</evidence>
<dbReference type="Proteomes" id="UP000184387">
    <property type="component" value="Unassembled WGS sequence"/>
</dbReference>
<dbReference type="AlphaFoldDB" id="A0A1M6FJE3"/>
<dbReference type="InterPro" id="IPR027939">
    <property type="entry name" value="NMT1/THI5"/>
</dbReference>
<evidence type="ECO:0000259" key="1">
    <source>
        <dbReference type="Pfam" id="PF09084"/>
    </source>
</evidence>
<accession>A0A1M6FJE3</accession>
<evidence type="ECO:0000313" key="3">
    <source>
        <dbReference type="Proteomes" id="UP000184387"/>
    </source>
</evidence>
<sequence>MVSRVLPSVPGSRTMLPDRRRFLTGLALTGLSAPAFLRGAAAQGLMKTRLQLSWIPNVQYAGEWMALDKGLFRKHGVEVEWAPGGPNAPAAPVVLAAGRADLGYTNWFPFLDAVMRGNDFVMVAAVYPRNPLGIISLPRKPIRRAQDLVGARILAQGATEKTAVDATLAIAGLPSQWTQVPAGFSPEPLLSGQGDGYTAFSTNQVITLENMGLVRDKDFFFTRFDEMGFRAFGAVLAAPRAYVEKSRPVVVGFLRGLIEGMRENERDPTVAPRLAVQRYGVDFGLDLRQQTRQNAVQIPLTKYDEPGRPLLSLDRELMAGVMYDGARATGRTNLPDVDRIADFTLVAEAHQGL</sequence>
<dbReference type="PROSITE" id="PS51318">
    <property type="entry name" value="TAT"/>
    <property type="match status" value="1"/>
</dbReference>
<dbReference type="InterPro" id="IPR015168">
    <property type="entry name" value="SsuA/THI5"/>
</dbReference>
<dbReference type="PANTHER" id="PTHR31528:SF3">
    <property type="entry name" value="THIAMINE BIOSYNTHESIS PROTEIN HI_0357-RELATED"/>
    <property type="match status" value="1"/>
</dbReference>
<gene>
    <name evidence="2" type="ORF">SAMN02745194_01471</name>
</gene>
<dbReference type="GO" id="GO:0009228">
    <property type="term" value="P:thiamine biosynthetic process"/>
    <property type="evidence" value="ECO:0007669"/>
    <property type="project" value="InterPro"/>
</dbReference>
<proteinExistence type="predicted"/>
<name>A0A1M6FJE3_9PROT</name>
<dbReference type="Gene3D" id="3.40.190.10">
    <property type="entry name" value="Periplasmic binding protein-like II"/>
    <property type="match status" value="2"/>
</dbReference>
<protein>
    <submittedName>
        <fullName evidence="2">ABC-type nitrate/sulfonate/bicarbonate transport system, substrate-binding protein</fullName>
    </submittedName>
</protein>